<protein>
    <submittedName>
        <fullName evidence="3">Response regulator receiver protein</fullName>
    </submittedName>
</protein>
<dbReference type="PANTHER" id="PTHR44591">
    <property type="entry name" value="STRESS RESPONSE REGULATOR PROTEIN 1"/>
    <property type="match status" value="1"/>
</dbReference>
<dbReference type="Proteomes" id="UP000001400">
    <property type="component" value="Chromosome"/>
</dbReference>
<dbReference type="eggNOG" id="arCOG02385">
    <property type="taxonomic scope" value="Archaea"/>
</dbReference>
<dbReference type="GO" id="GO:0000160">
    <property type="term" value="P:phosphorelay signal transduction system"/>
    <property type="evidence" value="ECO:0007669"/>
    <property type="project" value="InterPro"/>
</dbReference>
<dbReference type="EMBL" id="CP001941">
    <property type="protein sequence ID" value="ADD08660.1"/>
    <property type="molecule type" value="Genomic_DNA"/>
</dbReference>
<evidence type="ECO:0000256" key="2">
    <source>
        <dbReference type="PROSITE-ProRule" id="PRU00169"/>
    </source>
</evidence>
<dbReference type="KEGG" id="abi:Aboo_0851"/>
<dbReference type="RefSeq" id="WP_008082424.1">
    <property type="nucleotide sequence ID" value="NC_013926.1"/>
</dbReference>
<keyword evidence="4" id="KW-1185">Reference proteome</keyword>
<dbReference type="SMART" id="SM00448">
    <property type="entry name" value="REC"/>
    <property type="match status" value="1"/>
</dbReference>
<evidence type="ECO:0000313" key="4">
    <source>
        <dbReference type="Proteomes" id="UP000001400"/>
    </source>
</evidence>
<dbReference type="InterPro" id="IPR011006">
    <property type="entry name" value="CheY-like_superfamily"/>
</dbReference>
<accession>B5IAI4</accession>
<sequence length="107" mass="12229">MKVLVVDDSISMANMLVKFLEYKGIRDVDICYDGYGALEKIRRGNYDAYIIDYHLPHISGIELAEEASKKGGIIVIITADKDLRTKKFKVFYKPFKVNDLCNYILSS</sequence>
<dbReference type="Gene3D" id="3.40.50.2300">
    <property type="match status" value="1"/>
</dbReference>
<feature type="modified residue" description="4-aspartylphosphate" evidence="2">
    <location>
        <position position="52"/>
    </location>
</feature>
<dbReference type="AlphaFoldDB" id="B5IAI4"/>
<evidence type="ECO:0000256" key="1">
    <source>
        <dbReference type="ARBA" id="ARBA00022553"/>
    </source>
</evidence>
<dbReference type="OrthoDB" id="8127at2157"/>
<gene>
    <name evidence="3" type="ordered locus">Aboo_0851</name>
</gene>
<dbReference type="Pfam" id="PF00072">
    <property type="entry name" value="Response_reg"/>
    <property type="match status" value="1"/>
</dbReference>
<dbReference type="CDD" id="cd00156">
    <property type="entry name" value="REC"/>
    <property type="match status" value="1"/>
</dbReference>
<dbReference type="STRING" id="439481.Aboo_0851"/>
<dbReference type="PANTHER" id="PTHR44591:SF3">
    <property type="entry name" value="RESPONSE REGULATORY DOMAIN-CONTAINING PROTEIN"/>
    <property type="match status" value="1"/>
</dbReference>
<name>B5IAI4_ACIB4</name>
<proteinExistence type="predicted"/>
<reference evidence="3" key="1">
    <citation type="submission" date="2010-02" db="EMBL/GenBank/DDBJ databases">
        <title>Complete sequence of Aciduliprofundum boonei T469.</title>
        <authorList>
            <consortium name="US DOE Joint Genome Institute"/>
            <person name="Lucas S."/>
            <person name="Copeland A."/>
            <person name="Lapidus A."/>
            <person name="Cheng J.-F."/>
            <person name="Bruce D."/>
            <person name="Goodwin L."/>
            <person name="Pitluck S."/>
            <person name="Saunders E."/>
            <person name="Detter J.C."/>
            <person name="Han C."/>
            <person name="Tapia R."/>
            <person name="Land M."/>
            <person name="Hauser L."/>
            <person name="Kyrpides N."/>
            <person name="Mikhailova N."/>
            <person name="Flores G."/>
            <person name="Reysenbach A.-L."/>
            <person name="Woyke T."/>
        </authorList>
    </citation>
    <scope>NUCLEOTIDE SEQUENCE</scope>
    <source>
        <strain evidence="3">T469</strain>
    </source>
</reference>
<organism evidence="3 4">
    <name type="scientific">Aciduliprofundum boonei (strain DSM 19572 / T469)</name>
    <dbReference type="NCBI Taxonomy" id="439481"/>
    <lineage>
        <taxon>Archaea</taxon>
        <taxon>Methanobacteriati</taxon>
        <taxon>Thermoplasmatota</taxon>
        <taxon>DHVE2 group</taxon>
        <taxon>Candidatus Aciduliprofundum</taxon>
    </lineage>
</organism>
<dbReference type="PROSITE" id="PS50110">
    <property type="entry name" value="RESPONSE_REGULATORY"/>
    <property type="match status" value="1"/>
</dbReference>
<dbReference type="InterPro" id="IPR050595">
    <property type="entry name" value="Bact_response_regulator"/>
</dbReference>
<evidence type="ECO:0000313" key="3">
    <source>
        <dbReference type="EMBL" id="ADD08660.1"/>
    </source>
</evidence>
<keyword evidence="1 2" id="KW-0597">Phosphoprotein</keyword>
<dbReference type="SUPFAM" id="SSF52172">
    <property type="entry name" value="CheY-like"/>
    <property type="match status" value="1"/>
</dbReference>
<dbReference type="HOGENOM" id="CLU_2203978_0_0_2"/>
<dbReference type="GeneID" id="8827801"/>
<dbReference type="InterPro" id="IPR001789">
    <property type="entry name" value="Sig_transdc_resp-reg_receiver"/>
</dbReference>